<evidence type="ECO:0000256" key="1">
    <source>
        <dbReference type="ARBA" id="ARBA00007884"/>
    </source>
</evidence>
<gene>
    <name evidence="3" type="ORF">NB063_08530</name>
</gene>
<comment type="caution">
    <text evidence="3">The sequence shown here is derived from an EMBL/GenBank/DDBJ whole genome shotgun (WGS) entry which is preliminary data.</text>
</comment>
<protein>
    <submittedName>
        <fullName evidence="3">CIA30 family protein</fullName>
    </submittedName>
</protein>
<feature type="domain" description="NADH:ubiquinone oxidoreductase intermediate-associated protein 30" evidence="2">
    <location>
        <begin position="3"/>
        <end position="74"/>
    </location>
</feature>
<accession>A0ABT0U198</accession>
<dbReference type="Proteomes" id="UP001202961">
    <property type="component" value="Unassembled WGS sequence"/>
</dbReference>
<reference evidence="3 4" key="1">
    <citation type="journal article" date="2022" name="Syst. Appl. Microbiol.">
        <title>Rhodopirellula aestuarii sp. nov., a novel member of the genus Rhodopirellula isolated from brackish sediments collected in the Tagus River estuary, Portugal.</title>
        <authorList>
            <person name="Vitorino I.R."/>
            <person name="Klimek D."/>
            <person name="Calusinska M."/>
            <person name="Lobo-da-Cunha A."/>
            <person name="Vasconcelos V."/>
            <person name="Lage O.M."/>
        </authorList>
    </citation>
    <scope>NUCLEOTIDE SEQUENCE [LARGE SCALE GENOMIC DNA]</scope>
    <source>
        <strain evidence="3 4">ICT_H3.1</strain>
    </source>
</reference>
<comment type="similarity">
    <text evidence="1">Belongs to the CIA30 family.</text>
</comment>
<organism evidence="3 4">
    <name type="scientific">Aporhodopirellula aestuarii</name>
    <dbReference type="NCBI Taxonomy" id="2950107"/>
    <lineage>
        <taxon>Bacteria</taxon>
        <taxon>Pseudomonadati</taxon>
        <taxon>Planctomycetota</taxon>
        <taxon>Planctomycetia</taxon>
        <taxon>Pirellulales</taxon>
        <taxon>Pirellulaceae</taxon>
        <taxon>Aporhodopirellula</taxon>
    </lineage>
</organism>
<proteinExistence type="inferred from homology"/>
<sequence length="81" mass="9195">MSINLYTPDRRTAFSYQLEFDTKADQWTEVKLPVDKFVAHSYGRPMPNMKLTPSQVHSVGILLGDKKPGPFEILVDSIVVE</sequence>
<dbReference type="PANTHER" id="PTHR13194:SF19">
    <property type="entry name" value="NAD(P)-BINDING ROSSMANN-FOLD SUPERFAMILY PROTEIN"/>
    <property type="match status" value="1"/>
</dbReference>
<dbReference type="InterPro" id="IPR039131">
    <property type="entry name" value="NDUFAF1"/>
</dbReference>
<evidence type="ECO:0000313" key="4">
    <source>
        <dbReference type="Proteomes" id="UP001202961"/>
    </source>
</evidence>
<evidence type="ECO:0000259" key="2">
    <source>
        <dbReference type="Pfam" id="PF08547"/>
    </source>
</evidence>
<dbReference type="RefSeq" id="WP_250928317.1">
    <property type="nucleotide sequence ID" value="NZ_JAMQBK010000024.1"/>
</dbReference>
<name>A0ABT0U198_9BACT</name>
<evidence type="ECO:0000313" key="3">
    <source>
        <dbReference type="EMBL" id="MCM2370649.1"/>
    </source>
</evidence>
<dbReference type="InterPro" id="IPR013857">
    <property type="entry name" value="NADH-UbQ_OxRdtase-assoc_prot30"/>
</dbReference>
<dbReference type="Pfam" id="PF08547">
    <property type="entry name" value="CIA30"/>
    <property type="match status" value="1"/>
</dbReference>
<dbReference type="EMBL" id="JAMQBK010000024">
    <property type="protein sequence ID" value="MCM2370649.1"/>
    <property type="molecule type" value="Genomic_DNA"/>
</dbReference>
<keyword evidence="4" id="KW-1185">Reference proteome</keyword>
<dbReference type="SUPFAM" id="SSF49785">
    <property type="entry name" value="Galactose-binding domain-like"/>
    <property type="match status" value="1"/>
</dbReference>
<dbReference type="InterPro" id="IPR008979">
    <property type="entry name" value="Galactose-bd-like_sf"/>
</dbReference>
<dbReference type="PANTHER" id="PTHR13194">
    <property type="entry name" value="COMPLEX I INTERMEDIATE-ASSOCIATED PROTEIN 30"/>
    <property type="match status" value="1"/>
</dbReference>